<keyword evidence="6 15" id="KW-0418">Kinase</keyword>
<dbReference type="InterPro" id="IPR003594">
    <property type="entry name" value="HATPase_dom"/>
</dbReference>
<dbReference type="Gene3D" id="3.30.565.10">
    <property type="entry name" value="Histidine kinase-like ATPase, C-terminal domain"/>
    <property type="match status" value="1"/>
</dbReference>
<feature type="transmembrane region" description="Helical" evidence="11">
    <location>
        <begin position="6"/>
        <end position="24"/>
    </location>
</feature>
<dbReference type="EMBL" id="JAJCIS010000011">
    <property type="protein sequence ID" value="MCB7388469.1"/>
    <property type="molecule type" value="Genomic_DNA"/>
</dbReference>
<evidence type="ECO:0000259" key="13">
    <source>
        <dbReference type="Pfam" id="PF06580"/>
    </source>
</evidence>
<feature type="domain" description="Signal transduction histidine kinase internal region" evidence="13">
    <location>
        <begin position="366"/>
        <end position="444"/>
    </location>
</feature>
<organism evidence="15 16">
    <name type="scientific">Bariatricus massiliensis</name>
    <dbReference type="NCBI Taxonomy" id="1745713"/>
    <lineage>
        <taxon>Bacteria</taxon>
        <taxon>Bacillati</taxon>
        <taxon>Bacillota</taxon>
        <taxon>Clostridia</taxon>
        <taxon>Lachnospirales</taxon>
        <taxon>Lachnospiraceae</taxon>
        <taxon>Bariatricus</taxon>
    </lineage>
</organism>
<dbReference type="InterPro" id="IPR011620">
    <property type="entry name" value="Sig_transdc_His_kinase_LytS_TM"/>
</dbReference>
<proteinExistence type="predicted"/>
<evidence type="ECO:0000256" key="8">
    <source>
        <dbReference type="ARBA" id="ARBA00022989"/>
    </source>
</evidence>
<keyword evidence="9" id="KW-0902">Two-component regulatory system</keyword>
<dbReference type="Pfam" id="PF07694">
    <property type="entry name" value="5TM-5TMR_LYT"/>
    <property type="match status" value="1"/>
</dbReference>
<dbReference type="InterPro" id="IPR050640">
    <property type="entry name" value="Bact_2-comp_sensor_kinase"/>
</dbReference>
<keyword evidence="4 11" id="KW-0812">Transmembrane</keyword>
<feature type="domain" description="Histidine kinase/HSP90-like ATPase" evidence="12">
    <location>
        <begin position="461"/>
        <end position="558"/>
    </location>
</feature>
<feature type="transmembrane region" description="Helical" evidence="11">
    <location>
        <begin position="141"/>
        <end position="159"/>
    </location>
</feature>
<feature type="transmembrane region" description="Helical" evidence="11">
    <location>
        <begin position="171"/>
        <end position="192"/>
    </location>
</feature>
<dbReference type="Pfam" id="PF06580">
    <property type="entry name" value="His_kinase"/>
    <property type="match status" value="1"/>
</dbReference>
<accession>A0ABS8DJ90</accession>
<dbReference type="InterPro" id="IPR010559">
    <property type="entry name" value="Sig_transdc_His_kin_internal"/>
</dbReference>
<dbReference type="PANTHER" id="PTHR34220:SF7">
    <property type="entry name" value="SENSOR HISTIDINE KINASE YPDA"/>
    <property type="match status" value="1"/>
</dbReference>
<keyword evidence="3" id="KW-0808">Transferase</keyword>
<evidence type="ECO:0000313" key="15">
    <source>
        <dbReference type="EMBL" id="MCB7388469.1"/>
    </source>
</evidence>
<evidence type="ECO:0000256" key="2">
    <source>
        <dbReference type="ARBA" id="ARBA00022475"/>
    </source>
</evidence>
<keyword evidence="16" id="KW-1185">Reference proteome</keyword>
<protein>
    <submittedName>
        <fullName evidence="15">Histidine kinase</fullName>
    </submittedName>
</protein>
<evidence type="ECO:0000259" key="12">
    <source>
        <dbReference type="Pfam" id="PF02518"/>
    </source>
</evidence>
<keyword evidence="8 11" id="KW-1133">Transmembrane helix</keyword>
<evidence type="ECO:0000259" key="14">
    <source>
        <dbReference type="Pfam" id="PF07694"/>
    </source>
</evidence>
<dbReference type="RefSeq" id="WP_066731134.1">
    <property type="nucleotide sequence ID" value="NZ_JAJCIQ010000011.1"/>
</dbReference>
<keyword evidence="2" id="KW-1003">Cell membrane</keyword>
<evidence type="ECO:0000256" key="7">
    <source>
        <dbReference type="ARBA" id="ARBA00022840"/>
    </source>
</evidence>
<dbReference type="Gene3D" id="1.10.1760.20">
    <property type="match status" value="1"/>
</dbReference>
<keyword evidence="7" id="KW-0067">ATP-binding</keyword>
<evidence type="ECO:0000256" key="3">
    <source>
        <dbReference type="ARBA" id="ARBA00022679"/>
    </source>
</evidence>
<dbReference type="Pfam" id="PF02518">
    <property type="entry name" value="HATPase_c"/>
    <property type="match status" value="1"/>
</dbReference>
<dbReference type="GO" id="GO:0016301">
    <property type="term" value="F:kinase activity"/>
    <property type="evidence" value="ECO:0007669"/>
    <property type="project" value="UniProtKB-KW"/>
</dbReference>
<evidence type="ECO:0000256" key="5">
    <source>
        <dbReference type="ARBA" id="ARBA00022741"/>
    </source>
</evidence>
<comment type="caution">
    <text evidence="15">The sequence shown here is derived from an EMBL/GenBank/DDBJ whole genome shotgun (WGS) entry which is preliminary data.</text>
</comment>
<feature type="domain" description="Signal transduction histidine kinase 5TM receptor LytS transmembrane region" evidence="14">
    <location>
        <begin position="29"/>
        <end position="192"/>
    </location>
</feature>
<sequence>MQADNLVFQLILNIGLLALVANLLSKLRIIQNIILQERRSVKSQALLSLVFAGIIILSTYTSIDIGGYSLNTRVIGAMAAGVLGGPIIGLYASFLSAIYVYFFSQPQMFAMASAFSTVLFGLLGGGFYPYFQRGKWKYRDLFLLTCFAEICDMIALLRLSSPFDIALNTVLEIAAPMILLNSIGILIFISSFNNVFILQDIESSRQLQQASELSRKCLPLLSHGFHEGEDMHELASVILRETDWMGVMLTDRTKILEWQQKGIEYQPEDLTRIPRVGKDAMRAGELMTMYHVPKSSSWYEWMKEYSMVAAPFMLKEQAVGCLIVWMKKTWVFRTSELELLQHVVTLGSYQIAMAELEHQKAMWQQAELKALQFQINPHFLFNALNTISSVCREDSERARELLVILANYFRYNLDGTTGMVPMEEEIRHVRDYLALEKGRFEEKLEVTYELPPQMDILIPTLILQPVVENAVKYGINHEGRRIVKIKVEENKEKFVVSISDKGKGFPPNVIQALESGESMGKSVGLNNVYKRMESIYGDDCRPRIISSDKGSCVQLTFKKGC</sequence>
<dbReference type="SUPFAM" id="SSF55874">
    <property type="entry name" value="ATPase domain of HSP90 chaperone/DNA topoisomerase II/histidine kinase"/>
    <property type="match status" value="1"/>
</dbReference>
<evidence type="ECO:0000256" key="6">
    <source>
        <dbReference type="ARBA" id="ARBA00022777"/>
    </source>
</evidence>
<keyword evidence="5" id="KW-0547">Nucleotide-binding</keyword>
<evidence type="ECO:0000256" key="10">
    <source>
        <dbReference type="ARBA" id="ARBA00023136"/>
    </source>
</evidence>
<comment type="subcellular location">
    <subcellularLocation>
        <location evidence="1">Cell membrane</location>
        <topology evidence="1">Multi-pass membrane protein</topology>
    </subcellularLocation>
</comment>
<keyword evidence="10 11" id="KW-0472">Membrane</keyword>
<feature type="transmembrane region" description="Helical" evidence="11">
    <location>
        <begin position="109"/>
        <end position="129"/>
    </location>
</feature>
<dbReference type="SUPFAM" id="SSF55781">
    <property type="entry name" value="GAF domain-like"/>
    <property type="match status" value="1"/>
</dbReference>
<evidence type="ECO:0000256" key="11">
    <source>
        <dbReference type="SAM" id="Phobius"/>
    </source>
</evidence>
<feature type="transmembrane region" description="Helical" evidence="11">
    <location>
        <begin position="75"/>
        <end position="102"/>
    </location>
</feature>
<evidence type="ECO:0000256" key="1">
    <source>
        <dbReference type="ARBA" id="ARBA00004651"/>
    </source>
</evidence>
<dbReference type="InterPro" id="IPR036890">
    <property type="entry name" value="HATPase_C_sf"/>
</dbReference>
<gene>
    <name evidence="15" type="ORF">LIZ65_14370</name>
</gene>
<evidence type="ECO:0000313" key="16">
    <source>
        <dbReference type="Proteomes" id="UP001299546"/>
    </source>
</evidence>
<evidence type="ECO:0000256" key="9">
    <source>
        <dbReference type="ARBA" id="ARBA00023012"/>
    </source>
</evidence>
<evidence type="ECO:0000256" key="4">
    <source>
        <dbReference type="ARBA" id="ARBA00022692"/>
    </source>
</evidence>
<reference evidence="15 16" key="1">
    <citation type="submission" date="2021-10" db="EMBL/GenBank/DDBJ databases">
        <title>Collection of gut derived symbiotic bacterial strains cultured from healthy donors.</title>
        <authorList>
            <person name="Lin H."/>
            <person name="Littmann E."/>
            <person name="Kohout C."/>
            <person name="Pamer E.G."/>
        </authorList>
    </citation>
    <scope>NUCLEOTIDE SEQUENCE [LARGE SCALE GENOMIC DNA]</scope>
    <source>
        <strain evidence="15 16">DFI.1.165</strain>
    </source>
</reference>
<dbReference type="Proteomes" id="UP001299546">
    <property type="component" value="Unassembled WGS sequence"/>
</dbReference>
<name>A0ABS8DJ90_9FIRM</name>
<feature type="transmembrane region" description="Helical" evidence="11">
    <location>
        <begin position="45"/>
        <end position="63"/>
    </location>
</feature>
<dbReference type="PANTHER" id="PTHR34220">
    <property type="entry name" value="SENSOR HISTIDINE KINASE YPDA"/>
    <property type="match status" value="1"/>
</dbReference>